<protein>
    <submittedName>
        <fullName evidence="2">Uncharacterized protein</fullName>
    </submittedName>
</protein>
<accession>A0A2G2ZME6</accession>
<evidence type="ECO:0000256" key="1">
    <source>
        <dbReference type="SAM" id="MobiDB-lite"/>
    </source>
</evidence>
<reference evidence="2 3" key="2">
    <citation type="journal article" date="2017" name="Genome Biol.">
        <title>New reference genome sequences of hot pepper reveal the massive evolution of plant disease-resistance genes by retroduplication.</title>
        <authorList>
            <person name="Kim S."/>
            <person name="Park J."/>
            <person name="Yeom S.I."/>
            <person name="Kim Y.M."/>
            <person name="Seo E."/>
            <person name="Kim K.T."/>
            <person name="Kim M.S."/>
            <person name="Lee J.M."/>
            <person name="Cheong K."/>
            <person name="Shin H.S."/>
            <person name="Kim S.B."/>
            <person name="Han K."/>
            <person name="Lee J."/>
            <person name="Park M."/>
            <person name="Lee H.A."/>
            <person name="Lee H.Y."/>
            <person name="Lee Y."/>
            <person name="Oh S."/>
            <person name="Lee J.H."/>
            <person name="Choi E."/>
            <person name="Choi E."/>
            <person name="Lee S.E."/>
            <person name="Jeon J."/>
            <person name="Kim H."/>
            <person name="Choi G."/>
            <person name="Song H."/>
            <person name="Lee J."/>
            <person name="Lee S.C."/>
            <person name="Kwon J.K."/>
            <person name="Lee H.Y."/>
            <person name="Koo N."/>
            <person name="Hong Y."/>
            <person name="Kim R.W."/>
            <person name="Kang W.H."/>
            <person name="Huh J.H."/>
            <person name="Kang B.C."/>
            <person name="Yang T.J."/>
            <person name="Lee Y.H."/>
            <person name="Bennetzen J.L."/>
            <person name="Choi D."/>
        </authorList>
    </citation>
    <scope>NUCLEOTIDE SEQUENCE [LARGE SCALE GENOMIC DNA]</scope>
    <source>
        <strain evidence="3">cv. CM334</strain>
    </source>
</reference>
<feature type="region of interest" description="Disordered" evidence="1">
    <location>
        <begin position="88"/>
        <end position="107"/>
    </location>
</feature>
<proteinExistence type="predicted"/>
<sequence>MEEKLKSRGAWGSRGGVDSTWETIASCIRETVIEVLDVSRGRFGKHRGDWGWNQEVKGKVESKKLLLNQIISLQYFQGSDQSRKAAISFSSRRERGYSRENEPSEGEMNVMLSSAKTSRGLNNTSKMFQSTESIPPSDIFVRKECSAVTITQNGKFGSMPQASTDRNVSVFNKINQNGTGIVSSGTIVTRTRIMNSSSAVSRQSSNLTDATGRTSRSTKKFIANRQIKSQKEAWFSCIKKGSCGNSRKDRSPERGGPMDEALLIEKAFVVEMLIQFWADKYQPASLKRFICHKQQALQLNHLGSAFQIDFNHLLKDFCGDCFRHRKQVLAT</sequence>
<reference evidence="2 3" key="1">
    <citation type="journal article" date="2014" name="Nat. Genet.">
        <title>Genome sequence of the hot pepper provides insights into the evolution of pungency in Capsicum species.</title>
        <authorList>
            <person name="Kim S."/>
            <person name="Park M."/>
            <person name="Yeom S.I."/>
            <person name="Kim Y.M."/>
            <person name="Lee J.M."/>
            <person name="Lee H.A."/>
            <person name="Seo E."/>
            <person name="Choi J."/>
            <person name="Cheong K."/>
            <person name="Kim K.T."/>
            <person name="Jung K."/>
            <person name="Lee G.W."/>
            <person name="Oh S.K."/>
            <person name="Bae C."/>
            <person name="Kim S.B."/>
            <person name="Lee H.Y."/>
            <person name="Kim S.Y."/>
            <person name="Kim M.S."/>
            <person name="Kang B.C."/>
            <person name="Jo Y.D."/>
            <person name="Yang H.B."/>
            <person name="Jeong H.J."/>
            <person name="Kang W.H."/>
            <person name="Kwon J.K."/>
            <person name="Shin C."/>
            <person name="Lim J.Y."/>
            <person name="Park J.H."/>
            <person name="Huh J.H."/>
            <person name="Kim J.S."/>
            <person name="Kim B.D."/>
            <person name="Cohen O."/>
            <person name="Paran I."/>
            <person name="Suh M.C."/>
            <person name="Lee S.B."/>
            <person name="Kim Y.K."/>
            <person name="Shin Y."/>
            <person name="Noh S.J."/>
            <person name="Park J."/>
            <person name="Seo Y.S."/>
            <person name="Kwon S.Y."/>
            <person name="Kim H.A."/>
            <person name="Park J.M."/>
            <person name="Kim H.J."/>
            <person name="Choi S.B."/>
            <person name="Bosland P.W."/>
            <person name="Reeves G."/>
            <person name="Jo S.H."/>
            <person name="Lee B.W."/>
            <person name="Cho H.T."/>
            <person name="Choi H.S."/>
            <person name="Lee M.S."/>
            <person name="Yu Y."/>
            <person name="Do Choi Y."/>
            <person name="Park B.S."/>
            <person name="van Deynze A."/>
            <person name="Ashrafi H."/>
            <person name="Hill T."/>
            <person name="Kim W.T."/>
            <person name="Pai H.S."/>
            <person name="Ahn H.K."/>
            <person name="Yeam I."/>
            <person name="Giovannoni J.J."/>
            <person name="Rose J.K."/>
            <person name="Sorensen I."/>
            <person name="Lee S.J."/>
            <person name="Kim R.W."/>
            <person name="Choi I.Y."/>
            <person name="Choi B.S."/>
            <person name="Lim J.S."/>
            <person name="Lee Y.H."/>
            <person name="Choi D."/>
        </authorList>
    </citation>
    <scope>NUCLEOTIDE SEQUENCE [LARGE SCALE GENOMIC DNA]</scope>
    <source>
        <strain evidence="3">cv. CM334</strain>
    </source>
</reference>
<dbReference type="Proteomes" id="UP000222542">
    <property type="component" value="Unassembled WGS sequence"/>
</dbReference>
<evidence type="ECO:0000313" key="3">
    <source>
        <dbReference type="Proteomes" id="UP000222542"/>
    </source>
</evidence>
<dbReference type="EMBL" id="AYRZ02000004">
    <property type="protein sequence ID" value="PHT83159.1"/>
    <property type="molecule type" value="Genomic_DNA"/>
</dbReference>
<organism evidence="2 3">
    <name type="scientific">Capsicum annuum</name>
    <name type="common">Capsicum pepper</name>
    <dbReference type="NCBI Taxonomy" id="4072"/>
    <lineage>
        <taxon>Eukaryota</taxon>
        <taxon>Viridiplantae</taxon>
        <taxon>Streptophyta</taxon>
        <taxon>Embryophyta</taxon>
        <taxon>Tracheophyta</taxon>
        <taxon>Spermatophyta</taxon>
        <taxon>Magnoliopsida</taxon>
        <taxon>eudicotyledons</taxon>
        <taxon>Gunneridae</taxon>
        <taxon>Pentapetalae</taxon>
        <taxon>asterids</taxon>
        <taxon>lamiids</taxon>
        <taxon>Solanales</taxon>
        <taxon>Solanaceae</taxon>
        <taxon>Solanoideae</taxon>
        <taxon>Capsiceae</taxon>
        <taxon>Capsicum</taxon>
    </lineage>
</organism>
<feature type="compositionally biased region" description="Basic and acidic residues" evidence="1">
    <location>
        <begin position="91"/>
        <end position="102"/>
    </location>
</feature>
<name>A0A2G2ZME6_CAPAN</name>
<dbReference type="STRING" id="4072.A0A2G2ZME6"/>
<evidence type="ECO:0000313" key="2">
    <source>
        <dbReference type="EMBL" id="PHT83159.1"/>
    </source>
</evidence>
<keyword evidence="3" id="KW-1185">Reference proteome</keyword>
<dbReference type="Gramene" id="PHT83159">
    <property type="protein sequence ID" value="PHT83159"/>
    <property type="gene ID" value="T459_11602"/>
</dbReference>
<feature type="region of interest" description="Disordered" evidence="1">
    <location>
        <begin position="198"/>
        <end position="218"/>
    </location>
</feature>
<comment type="caution">
    <text evidence="2">The sequence shown here is derived from an EMBL/GenBank/DDBJ whole genome shotgun (WGS) entry which is preliminary data.</text>
</comment>
<dbReference type="AlphaFoldDB" id="A0A2G2ZME6"/>
<feature type="compositionally biased region" description="Polar residues" evidence="1">
    <location>
        <begin position="206"/>
        <end position="215"/>
    </location>
</feature>
<gene>
    <name evidence="2" type="ORF">T459_11602</name>
</gene>